<evidence type="ECO:0000256" key="4">
    <source>
        <dbReference type="ARBA" id="ARBA00022512"/>
    </source>
</evidence>
<name>A0A1J3F109_NOCCA</name>
<dbReference type="Gene3D" id="3.30.43.10">
    <property type="entry name" value="Uridine Diphospho-n-acetylenolpyruvylglucosamine Reductase, domain 2"/>
    <property type="match status" value="1"/>
</dbReference>
<comment type="similarity">
    <text evidence="3">Belongs to the oxygen-dependent FAD-linked oxidoreductase family.</text>
</comment>
<evidence type="ECO:0000256" key="1">
    <source>
        <dbReference type="ARBA" id="ARBA00001974"/>
    </source>
</evidence>
<dbReference type="SUPFAM" id="SSF56176">
    <property type="entry name" value="FAD-binding/transporter-associated domain-like"/>
    <property type="match status" value="1"/>
</dbReference>
<evidence type="ECO:0000256" key="2">
    <source>
        <dbReference type="ARBA" id="ARBA00004191"/>
    </source>
</evidence>
<evidence type="ECO:0000256" key="5">
    <source>
        <dbReference type="ARBA" id="ARBA00022525"/>
    </source>
</evidence>
<gene>
    <name evidence="14" type="ORF">LC_TR14609_c0_g1_i1_g.49886</name>
</gene>
<dbReference type="InterPro" id="IPR016167">
    <property type="entry name" value="FAD-bd_PCMH_sub1"/>
</dbReference>
<keyword evidence="4" id="KW-0134">Cell wall</keyword>
<dbReference type="EMBL" id="GEVK01016603">
    <property type="protein sequence ID" value="JAU36229.1"/>
    <property type="molecule type" value="Transcribed_RNA"/>
</dbReference>
<dbReference type="FunFam" id="3.30.43.10:FF:000004">
    <property type="entry name" value="Berberine bridge enzyme-like 15"/>
    <property type="match status" value="1"/>
</dbReference>
<keyword evidence="7" id="KW-0732">Signal</keyword>
<keyword evidence="9" id="KW-0274">FAD</keyword>
<keyword evidence="12" id="KW-0325">Glycoprotein</keyword>
<dbReference type="Gene3D" id="3.40.462.20">
    <property type="match status" value="1"/>
</dbReference>
<keyword evidence="8" id="KW-0547">Nucleotide-binding</keyword>
<dbReference type="InterPro" id="IPR012951">
    <property type="entry name" value="BBE"/>
</dbReference>
<organism evidence="14">
    <name type="scientific">Noccaea caerulescens</name>
    <name type="common">Alpine penny-cress</name>
    <name type="synonym">Thlaspi caerulescens</name>
    <dbReference type="NCBI Taxonomy" id="107243"/>
    <lineage>
        <taxon>Eukaryota</taxon>
        <taxon>Viridiplantae</taxon>
        <taxon>Streptophyta</taxon>
        <taxon>Embryophyta</taxon>
        <taxon>Tracheophyta</taxon>
        <taxon>Spermatophyta</taxon>
        <taxon>Magnoliopsida</taxon>
        <taxon>eudicotyledons</taxon>
        <taxon>Gunneridae</taxon>
        <taxon>Pentapetalae</taxon>
        <taxon>rosids</taxon>
        <taxon>malvids</taxon>
        <taxon>Brassicales</taxon>
        <taxon>Brassicaceae</taxon>
        <taxon>Coluteocarpeae</taxon>
        <taxon>Noccaea</taxon>
    </lineage>
</organism>
<dbReference type="Gene3D" id="3.30.465.10">
    <property type="match status" value="1"/>
</dbReference>
<reference evidence="14" key="1">
    <citation type="submission" date="2016-07" db="EMBL/GenBank/DDBJ databases">
        <title>De novo transcriptome assembly of four accessions of the metal hyperaccumulator plant Noccaea caerulescens.</title>
        <authorList>
            <person name="Blande D."/>
            <person name="Halimaa P."/>
            <person name="Tervahauta A.I."/>
            <person name="Aarts M.G."/>
            <person name="Karenlampi S.O."/>
        </authorList>
    </citation>
    <scope>NUCLEOTIDE SEQUENCE</scope>
</reference>
<evidence type="ECO:0000256" key="7">
    <source>
        <dbReference type="ARBA" id="ARBA00022729"/>
    </source>
</evidence>
<evidence type="ECO:0000256" key="6">
    <source>
        <dbReference type="ARBA" id="ARBA00022630"/>
    </source>
</evidence>
<keyword evidence="11" id="KW-1015">Disulfide bond</keyword>
<dbReference type="PROSITE" id="PS51387">
    <property type="entry name" value="FAD_PCMH"/>
    <property type="match status" value="1"/>
</dbReference>
<comment type="subcellular location">
    <subcellularLocation>
        <location evidence="2">Secreted</location>
        <location evidence="2">Cell wall</location>
    </subcellularLocation>
</comment>
<accession>A0A1J3F109</accession>
<sequence length="542" mass="61340">MRISKPIPVISYILFLAQYFSLHTKEPTSSTSLQDDFIKCLHRNTNVDFPLDKTFFTPQRNVSIFNDVLESTAQNLRFLTKSMPKPGFIFKPIHESHVQASIICSKKLQIHLRVRSGGHDYEGLSYVSQIEKPFLVMDLSKLREINVDIEDNSAWVQAGATLGELYYRIAEKSKVHGFPAGLCSTVGIGGTLTGGAYGTLMRKYGLGADNVLDAKIVNANGKLLDRTAMGEDMFWAIRGGGGASFGTVLAWKVKLVPVPATVTVFTVTKTLAQDVGNKILSKWQLVADKLVEELFIRVIFNVAGNNRNKTVTTSYNSLFLGDRATLMNVMKESFPELGLTRKDCVEMSWIESVISISGFPRGTPTNVLLQAKSSFPKLSFKTKSDFVKNPIPESGLEGIFKRFLREDMPMMIWTPYGGMMAKIPETQIPFPHRKGVIFKIQYGIAWQESDKRPSRHFHWIRELYSYMTPYVSSNPRESYVNYRDLDLGKNNRNAEKSFIRAKVWGAKYFKGNFYRLVEIKSKVDPENLFRHEQSIPTFPVRS</sequence>
<keyword evidence="6" id="KW-0285">Flavoprotein</keyword>
<evidence type="ECO:0000256" key="9">
    <source>
        <dbReference type="ARBA" id="ARBA00022827"/>
    </source>
</evidence>
<evidence type="ECO:0000256" key="11">
    <source>
        <dbReference type="ARBA" id="ARBA00023157"/>
    </source>
</evidence>
<evidence type="ECO:0000259" key="13">
    <source>
        <dbReference type="PROSITE" id="PS51387"/>
    </source>
</evidence>
<keyword evidence="10" id="KW-0560">Oxidoreductase</keyword>
<evidence type="ECO:0000256" key="3">
    <source>
        <dbReference type="ARBA" id="ARBA00005466"/>
    </source>
</evidence>
<dbReference type="InterPro" id="IPR016169">
    <property type="entry name" value="FAD-bd_PCMH_sub2"/>
</dbReference>
<proteinExistence type="inferred from homology"/>
<evidence type="ECO:0000256" key="12">
    <source>
        <dbReference type="ARBA" id="ARBA00023180"/>
    </source>
</evidence>
<dbReference type="InterPro" id="IPR036318">
    <property type="entry name" value="FAD-bd_PCMH-like_sf"/>
</dbReference>
<dbReference type="GO" id="GO:0016491">
    <property type="term" value="F:oxidoreductase activity"/>
    <property type="evidence" value="ECO:0007669"/>
    <property type="project" value="UniProtKB-KW"/>
</dbReference>
<protein>
    <submittedName>
        <fullName evidence="14">Cannabidiolic acid synthase-like 2</fullName>
    </submittedName>
</protein>
<dbReference type="AlphaFoldDB" id="A0A1J3F109"/>
<dbReference type="InterPro" id="IPR016166">
    <property type="entry name" value="FAD-bd_PCMH"/>
</dbReference>
<keyword evidence="5" id="KW-0964">Secreted</keyword>
<dbReference type="Pfam" id="PF01565">
    <property type="entry name" value="FAD_binding_4"/>
    <property type="match status" value="1"/>
</dbReference>
<dbReference type="GO" id="GO:0071949">
    <property type="term" value="F:FAD binding"/>
    <property type="evidence" value="ECO:0007669"/>
    <property type="project" value="InterPro"/>
</dbReference>
<evidence type="ECO:0000256" key="8">
    <source>
        <dbReference type="ARBA" id="ARBA00022741"/>
    </source>
</evidence>
<dbReference type="Pfam" id="PF08031">
    <property type="entry name" value="BBE"/>
    <property type="match status" value="1"/>
</dbReference>
<comment type="cofactor">
    <cofactor evidence="1">
        <name>FAD</name>
        <dbReference type="ChEBI" id="CHEBI:57692"/>
    </cofactor>
</comment>
<evidence type="ECO:0000256" key="10">
    <source>
        <dbReference type="ARBA" id="ARBA00023002"/>
    </source>
</evidence>
<dbReference type="InterPro" id="IPR006094">
    <property type="entry name" value="Oxid_FAD_bind_N"/>
</dbReference>
<evidence type="ECO:0000313" key="14">
    <source>
        <dbReference type="EMBL" id="JAU36229.1"/>
    </source>
</evidence>
<feature type="domain" description="FAD-binding PCMH-type" evidence="13">
    <location>
        <begin position="82"/>
        <end position="258"/>
    </location>
</feature>
<dbReference type="PANTHER" id="PTHR32448">
    <property type="entry name" value="OS08G0158400 PROTEIN"/>
    <property type="match status" value="1"/>
</dbReference>